<dbReference type="Proteomes" id="UP000189464">
    <property type="component" value="Chromosome"/>
</dbReference>
<dbReference type="Gene3D" id="1.10.287.950">
    <property type="entry name" value="Methyl-accepting chemotaxis protein"/>
    <property type="match status" value="1"/>
</dbReference>
<dbReference type="PROSITE" id="PS50111">
    <property type="entry name" value="CHEMOTAXIS_TRANSDUC_2"/>
    <property type="match status" value="1"/>
</dbReference>
<evidence type="ECO:0000259" key="4">
    <source>
        <dbReference type="PROSITE" id="PS50111"/>
    </source>
</evidence>
<dbReference type="PANTHER" id="PTHR32089:SF112">
    <property type="entry name" value="LYSOZYME-LIKE PROTEIN-RELATED"/>
    <property type="match status" value="1"/>
</dbReference>
<feature type="coiled-coil region" evidence="3">
    <location>
        <begin position="227"/>
        <end position="282"/>
    </location>
</feature>
<dbReference type="GO" id="GO:0016020">
    <property type="term" value="C:membrane"/>
    <property type="evidence" value="ECO:0007669"/>
    <property type="project" value="InterPro"/>
</dbReference>
<feature type="domain" description="Methyl-accepting transducer" evidence="4">
    <location>
        <begin position="170"/>
        <end position="286"/>
    </location>
</feature>
<sequence length="286" mass="30914">MTREINQDFARKMVHMIAQELNENITIFGHGGVVIASTIAGREGSVHDIARRMMQGEMDYYGVTKEEAAKLNNVRAGSNVLITHQNERVGVIGITGDPEVVKPIASIAAQVIQLHLQREDAQTLAKKITVDLKSGLENLTGFIQELAAAAEEQAGTTLILTQTAQQAVVKATNTEEILGFIRNIAESTKLLGLNAAIEAARAGDHGKGFNVVANEVRKLADSSAQSVNKVKDVIKEIQNSNTETEKQAGVIAESTDKMSQALQEMVRQVEELNSVAEELAATFNNQ</sequence>
<keyword evidence="3" id="KW-0175">Coiled coil</keyword>
<dbReference type="InterPro" id="IPR008599">
    <property type="entry name" value="Diacid_rec"/>
</dbReference>
<dbReference type="Pfam" id="PF05651">
    <property type="entry name" value="Diacid_rec"/>
    <property type="match status" value="1"/>
</dbReference>
<name>A0A1S6IXN3_9FIRM</name>
<dbReference type="RefSeq" id="WP_077714605.1">
    <property type="nucleotide sequence ID" value="NZ_CP019698.1"/>
</dbReference>
<evidence type="ECO:0000313" key="5">
    <source>
        <dbReference type="EMBL" id="AQS59538.1"/>
    </source>
</evidence>
<dbReference type="GO" id="GO:0007165">
    <property type="term" value="P:signal transduction"/>
    <property type="evidence" value="ECO:0007669"/>
    <property type="project" value="UniProtKB-KW"/>
</dbReference>
<dbReference type="Pfam" id="PF00015">
    <property type="entry name" value="MCPsignal"/>
    <property type="match status" value="1"/>
</dbReference>
<evidence type="ECO:0000313" key="6">
    <source>
        <dbReference type="Proteomes" id="UP000189464"/>
    </source>
</evidence>
<organism evidence="5 6">
    <name type="scientific">Desulforamulus ferrireducens</name>
    <dbReference type="NCBI Taxonomy" id="1833852"/>
    <lineage>
        <taxon>Bacteria</taxon>
        <taxon>Bacillati</taxon>
        <taxon>Bacillota</taxon>
        <taxon>Clostridia</taxon>
        <taxon>Eubacteriales</taxon>
        <taxon>Peptococcaceae</taxon>
        <taxon>Desulforamulus</taxon>
    </lineage>
</organism>
<dbReference type="STRING" id="1833852.B0537_10880"/>
<dbReference type="EMBL" id="CP019698">
    <property type="protein sequence ID" value="AQS59538.1"/>
    <property type="molecule type" value="Genomic_DNA"/>
</dbReference>
<protein>
    <recommendedName>
        <fullName evidence="4">Methyl-accepting transducer domain-containing protein</fullName>
    </recommendedName>
</protein>
<gene>
    <name evidence="5" type="ORF">B0537_10880</name>
</gene>
<proteinExistence type="predicted"/>
<dbReference type="AlphaFoldDB" id="A0A1S6IXN3"/>
<evidence type="ECO:0000256" key="1">
    <source>
        <dbReference type="ARBA" id="ARBA00023224"/>
    </source>
</evidence>
<evidence type="ECO:0000256" key="2">
    <source>
        <dbReference type="PROSITE-ProRule" id="PRU00284"/>
    </source>
</evidence>
<dbReference type="KEGG" id="dfg:B0537_10880"/>
<dbReference type="SUPFAM" id="SSF58104">
    <property type="entry name" value="Methyl-accepting chemotaxis protein (MCP) signaling domain"/>
    <property type="match status" value="1"/>
</dbReference>
<dbReference type="InterPro" id="IPR004089">
    <property type="entry name" value="MCPsignal_dom"/>
</dbReference>
<accession>A0A1S6IXN3</accession>
<dbReference type="SMART" id="SM00283">
    <property type="entry name" value="MA"/>
    <property type="match status" value="1"/>
</dbReference>
<reference evidence="5 6" key="1">
    <citation type="journal article" date="2016" name="Int. J. Syst. Evol. Microbiol.">
        <title>Desulfotomaculum ferrireducens sp. nov., a moderately thermophilic sulfate-reducing and dissimilatory Fe(III)-reducing bacterium isolated from compost.</title>
        <authorList>
            <person name="Yang G."/>
            <person name="Guo J."/>
            <person name="Zhuang L."/>
            <person name="Yuan Y."/>
            <person name="Zhou S."/>
        </authorList>
    </citation>
    <scope>NUCLEOTIDE SEQUENCE [LARGE SCALE GENOMIC DNA]</scope>
    <source>
        <strain evidence="5 6">GSS09</strain>
    </source>
</reference>
<dbReference type="PANTHER" id="PTHR32089">
    <property type="entry name" value="METHYL-ACCEPTING CHEMOTAXIS PROTEIN MCPB"/>
    <property type="match status" value="1"/>
</dbReference>
<keyword evidence="6" id="KW-1185">Reference proteome</keyword>
<keyword evidence="1 2" id="KW-0807">Transducer</keyword>
<evidence type="ECO:0000256" key="3">
    <source>
        <dbReference type="SAM" id="Coils"/>
    </source>
</evidence>